<dbReference type="GO" id="GO:0016787">
    <property type="term" value="F:hydrolase activity"/>
    <property type="evidence" value="ECO:0007669"/>
    <property type="project" value="UniProtKB-KW"/>
</dbReference>
<dbReference type="AlphaFoldDB" id="D7WED6"/>
<reference evidence="2" key="1">
    <citation type="submission" date="2010-06" db="EMBL/GenBank/DDBJ databases">
        <authorList>
            <person name="Muzny D."/>
            <person name="Qin X."/>
            <person name="Buhay C."/>
            <person name="Dugan-Rocha S."/>
            <person name="Ding Y."/>
            <person name="Chen G."/>
            <person name="Hawes A."/>
            <person name="Holder M."/>
            <person name="Jhangiani S."/>
            <person name="Johnson A."/>
            <person name="Khan Z."/>
            <person name="Li Z."/>
            <person name="Liu W."/>
            <person name="Liu X."/>
            <person name="Perez L."/>
            <person name="Shen H."/>
            <person name="Wang Q."/>
            <person name="Watt J."/>
            <person name="Xi L."/>
            <person name="Xin Y."/>
            <person name="Zhou J."/>
            <person name="Deng J."/>
            <person name="Jiang H."/>
            <person name="Liu Y."/>
            <person name="Qu J."/>
            <person name="Song X.-Z."/>
            <person name="Zhang L."/>
            <person name="Villasana D."/>
            <person name="Johnson A."/>
            <person name="Liu J."/>
            <person name="Liyanage D."/>
            <person name="Lorensuhewa L."/>
            <person name="Robinson T."/>
            <person name="Song A."/>
            <person name="Song B.-B."/>
            <person name="Dinh H."/>
            <person name="Thornton R."/>
            <person name="Coyle M."/>
            <person name="Francisco L."/>
            <person name="Jackson L."/>
            <person name="Javaid M."/>
            <person name="Korchina V."/>
            <person name="Kovar C."/>
            <person name="Mata R."/>
            <person name="Mathew T."/>
            <person name="Ngo R."/>
            <person name="Nguyen L."/>
            <person name="Nguyen N."/>
            <person name="Okwuonu G."/>
            <person name="Ongeri F."/>
            <person name="Pham C."/>
            <person name="Simmons D."/>
            <person name="Wilczek-Boney K."/>
            <person name="Hale W."/>
            <person name="Jakkamsetti A."/>
            <person name="Pham P."/>
            <person name="Ruth R."/>
            <person name="San Lucas F."/>
            <person name="Warren J."/>
            <person name="Zhang J."/>
            <person name="Zhao Z."/>
            <person name="Zhou C."/>
            <person name="Zhu D."/>
            <person name="Lee S."/>
            <person name="Bess C."/>
            <person name="Blankenburg K."/>
            <person name="Forbes L."/>
            <person name="Fu Q."/>
            <person name="Gubbala S."/>
            <person name="Hirani K."/>
            <person name="Jayaseelan J.C."/>
            <person name="Lara F."/>
            <person name="Munidasa M."/>
            <person name="Palculict T."/>
            <person name="Patil S."/>
            <person name="Pu L.-L."/>
            <person name="Saada N."/>
            <person name="Tang L."/>
            <person name="Weissenberger G."/>
            <person name="Zhu Y."/>
            <person name="Hemphill L."/>
            <person name="Shang Y."/>
            <person name="Youmans B."/>
            <person name="Ayvaz T."/>
            <person name="Ross M."/>
            <person name="Santibanez J."/>
            <person name="Aqrawi P."/>
            <person name="Gross S."/>
            <person name="Joshi V."/>
            <person name="Fowler G."/>
            <person name="Nazareth L."/>
            <person name="Reid J."/>
            <person name="Worley K."/>
            <person name="Petrosino J."/>
            <person name="Highlander S."/>
            <person name="Gibbs R."/>
        </authorList>
    </citation>
    <scope>NUCLEOTIDE SEQUENCE [LARGE SCALE GENOMIC DNA]</scope>
    <source>
        <strain evidence="2">ATCC 33030</strain>
    </source>
</reference>
<dbReference type="HOGENOM" id="CLU_020336_6_0_11"/>
<evidence type="ECO:0000313" key="3">
    <source>
        <dbReference type="Proteomes" id="UP000004208"/>
    </source>
</evidence>
<dbReference type="PANTHER" id="PTHR43798">
    <property type="entry name" value="MONOACYLGLYCEROL LIPASE"/>
    <property type="match status" value="1"/>
</dbReference>
<accession>D7WED6</accession>
<dbReference type="InterPro" id="IPR000073">
    <property type="entry name" value="AB_hydrolase_1"/>
</dbReference>
<keyword evidence="3" id="KW-1185">Reference proteome</keyword>
<dbReference type="EMBL" id="ACLJ02000003">
    <property type="protein sequence ID" value="EFK53513.1"/>
    <property type="molecule type" value="Genomic_DNA"/>
</dbReference>
<proteinExistence type="predicted"/>
<name>D7WED6_9CORY</name>
<organism evidence="2 3">
    <name type="scientific">Corynebacterium genitalium ATCC 33030</name>
    <dbReference type="NCBI Taxonomy" id="585529"/>
    <lineage>
        <taxon>Bacteria</taxon>
        <taxon>Bacillati</taxon>
        <taxon>Actinomycetota</taxon>
        <taxon>Actinomycetes</taxon>
        <taxon>Mycobacteriales</taxon>
        <taxon>Corynebacteriaceae</taxon>
        <taxon>Corynebacterium</taxon>
    </lineage>
</organism>
<keyword evidence="2" id="KW-0378">Hydrolase</keyword>
<evidence type="ECO:0000259" key="1">
    <source>
        <dbReference type="Pfam" id="PF12697"/>
    </source>
</evidence>
<dbReference type="Pfam" id="PF12697">
    <property type="entry name" value="Abhydrolase_6"/>
    <property type="match status" value="1"/>
</dbReference>
<dbReference type="STRING" id="585529.HMPREF0291_11170"/>
<dbReference type="Proteomes" id="UP000004208">
    <property type="component" value="Unassembled WGS sequence"/>
</dbReference>
<evidence type="ECO:0000313" key="2">
    <source>
        <dbReference type="EMBL" id="EFK53513.1"/>
    </source>
</evidence>
<dbReference type="RefSeq" id="WP_005289393.1">
    <property type="nucleotide sequence ID" value="NZ_CM000961.1"/>
</dbReference>
<dbReference type="Gene3D" id="3.40.50.1820">
    <property type="entry name" value="alpha/beta hydrolase"/>
    <property type="match status" value="1"/>
</dbReference>
<gene>
    <name evidence="2" type="ORF">HMPREF0291_11170</name>
</gene>
<feature type="domain" description="AB hydrolase-1" evidence="1">
    <location>
        <begin position="62"/>
        <end position="309"/>
    </location>
</feature>
<sequence>MPNYLRALSPGTQRTLIAMRRELYSGSGRLGLTGMRTGATNHDGLNVHWYECGPESPEALTVLYVHGFNISSQSFYMQVRALQHLPVRQLLVDYRGHGLTADQGADLSVDAAADDIIAVVRDRGITGPVIVVGHSLGGPVSLSLMRRYAGELNLAGSVQISSSVDPFTDRGMPQALGGTAGAALYRMVQALPILSESVRVVVTETLAPVLAVGFYAPGMSWDVVEFHAAMIQETPLDTYSGFFDDLRDHDEHAAADVLATIPGFILVGDIDTVTPVSQSQELHKLWPQAKFQVLPGSGHMPPLDAPGAVTTAIRRLVDPLIDESEN</sequence>
<dbReference type="InterPro" id="IPR029058">
    <property type="entry name" value="AB_hydrolase_fold"/>
</dbReference>
<dbReference type="eggNOG" id="COG0596">
    <property type="taxonomic scope" value="Bacteria"/>
</dbReference>
<comment type="caution">
    <text evidence="2">The sequence shown here is derived from an EMBL/GenBank/DDBJ whole genome shotgun (WGS) entry which is preliminary data.</text>
</comment>
<dbReference type="SUPFAM" id="SSF53474">
    <property type="entry name" value="alpha/beta-Hydrolases"/>
    <property type="match status" value="1"/>
</dbReference>
<protein>
    <submittedName>
        <fullName evidence="2">Hydrolase, alpha/beta domain protein</fullName>
    </submittedName>
</protein>
<dbReference type="InterPro" id="IPR050266">
    <property type="entry name" value="AB_hydrolase_sf"/>
</dbReference>